<dbReference type="SUPFAM" id="SSF51735">
    <property type="entry name" value="NAD(P)-binding Rossmann-fold domains"/>
    <property type="match status" value="1"/>
</dbReference>
<accession>A0ABD0ZE67</accession>
<protein>
    <recommendedName>
        <fullName evidence="1">Fatty acyl-CoA reductase</fullName>
        <ecNumber evidence="1">1.2.1.84</ecNumber>
    </recommendedName>
</protein>
<keyword evidence="1" id="KW-0443">Lipid metabolism</keyword>
<dbReference type="InterPro" id="IPR026055">
    <property type="entry name" value="FAR"/>
</dbReference>
<keyword evidence="1" id="KW-0560">Oxidoreductase</keyword>
<feature type="domain" description="Thioester reductase (TE)" evidence="2">
    <location>
        <begin position="23"/>
        <end position="158"/>
    </location>
</feature>
<dbReference type="Proteomes" id="UP001558713">
    <property type="component" value="Unassembled WGS sequence"/>
</dbReference>
<dbReference type="InterPro" id="IPR036291">
    <property type="entry name" value="NAD(P)-bd_dom_sf"/>
</dbReference>
<dbReference type="Pfam" id="PF07993">
    <property type="entry name" value="NAD_binding_4"/>
    <property type="match status" value="1"/>
</dbReference>
<proteinExistence type="inferred from homology"/>
<dbReference type="EMBL" id="JBANAX010000802">
    <property type="protein sequence ID" value="KAL1192971.1"/>
    <property type="molecule type" value="Genomic_DNA"/>
</dbReference>
<dbReference type="GO" id="GO:0102965">
    <property type="term" value="F:alcohol-forming long-chain fatty acyl-CoA reductase activity"/>
    <property type="evidence" value="ECO:0007669"/>
    <property type="project" value="UniProtKB-EC"/>
</dbReference>
<comment type="caution">
    <text evidence="3">The sequence shown here is derived from an EMBL/GenBank/DDBJ whole genome shotgun (WGS) entry which is preliminary data.</text>
</comment>
<dbReference type="AlphaFoldDB" id="A0ABD0ZE67"/>
<dbReference type="EC" id="1.2.1.84" evidence="1"/>
<reference evidence="3 4" key="1">
    <citation type="submission" date="2024-04" db="EMBL/GenBank/DDBJ databases">
        <title>Genome assembly C_amara_ONT_v2.</title>
        <authorList>
            <person name="Yant L."/>
            <person name="Moore C."/>
            <person name="Slenker M."/>
        </authorList>
    </citation>
    <scope>NUCLEOTIDE SEQUENCE [LARGE SCALE GENOMIC DNA]</scope>
    <source>
        <tissue evidence="3">Leaf</tissue>
    </source>
</reference>
<evidence type="ECO:0000259" key="2">
    <source>
        <dbReference type="Pfam" id="PF07993"/>
    </source>
</evidence>
<keyword evidence="4" id="KW-1185">Reference proteome</keyword>
<dbReference type="GO" id="GO:0006629">
    <property type="term" value="P:lipid metabolic process"/>
    <property type="evidence" value="ECO:0007669"/>
    <property type="project" value="UniProtKB-KW"/>
</dbReference>
<dbReference type="Gene3D" id="3.40.50.720">
    <property type="entry name" value="NAD(P)-binding Rossmann-like Domain"/>
    <property type="match status" value="1"/>
</dbReference>
<dbReference type="InterPro" id="IPR013120">
    <property type="entry name" value="FAR_NAD-bd"/>
</dbReference>
<comment type="similarity">
    <text evidence="1">Belongs to the fatty acyl-CoA reductase family.</text>
</comment>
<sequence length="177" mass="19827">MSSDMEVVSVLKYLDHKSILVIGAAGFLGKIFVEKILRVAPNVKKLYLLLRASDKKSATERFNDEILVKDLYKVVKEKYGPNLNLILEKLTIVNGDIFLDDLGLHHQDSDLYEMVHQLDAIINLAATINFDERYDIALGINTLGAANALNSCTGAKVLRLKSLFMCRQLTYVVKNQA</sequence>
<comment type="function">
    <text evidence="1">Catalyzes the reduction of fatty acyl-CoA to fatty alcohols.</text>
</comment>
<evidence type="ECO:0000256" key="1">
    <source>
        <dbReference type="RuleBase" id="RU363097"/>
    </source>
</evidence>
<gene>
    <name evidence="3" type="ORF">V5N11_035420</name>
</gene>
<dbReference type="PANTHER" id="PTHR11011:SF99">
    <property type="entry name" value="FATTY ACYL-COA REDUCTASE 3"/>
    <property type="match status" value="1"/>
</dbReference>
<organism evidence="3 4">
    <name type="scientific">Cardamine amara subsp. amara</name>
    <dbReference type="NCBI Taxonomy" id="228776"/>
    <lineage>
        <taxon>Eukaryota</taxon>
        <taxon>Viridiplantae</taxon>
        <taxon>Streptophyta</taxon>
        <taxon>Embryophyta</taxon>
        <taxon>Tracheophyta</taxon>
        <taxon>Spermatophyta</taxon>
        <taxon>Magnoliopsida</taxon>
        <taxon>eudicotyledons</taxon>
        <taxon>Gunneridae</taxon>
        <taxon>Pentapetalae</taxon>
        <taxon>rosids</taxon>
        <taxon>malvids</taxon>
        <taxon>Brassicales</taxon>
        <taxon>Brassicaceae</taxon>
        <taxon>Cardamineae</taxon>
        <taxon>Cardamine</taxon>
    </lineage>
</organism>
<keyword evidence="1" id="KW-0521">NADP</keyword>
<evidence type="ECO:0000313" key="3">
    <source>
        <dbReference type="EMBL" id="KAL1192971.1"/>
    </source>
</evidence>
<comment type="catalytic activity">
    <reaction evidence="1">
        <text>a long-chain fatty acyl-CoA + 2 NADPH + 2 H(+) = a long-chain primary fatty alcohol + 2 NADP(+) + CoA</text>
        <dbReference type="Rhea" id="RHEA:52716"/>
        <dbReference type="ChEBI" id="CHEBI:15378"/>
        <dbReference type="ChEBI" id="CHEBI:57287"/>
        <dbReference type="ChEBI" id="CHEBI:57783"/>
        <dbReference type="ChEBI" id="CHEBI:58349"/>
        <dbReference type="ChEBI" id="CHEBI:77396"/>
        <dbReference type="ChEBI" id="CHEBI:83139"/>
        <dbReference type="EC" id="1.2.1.84"/>
    </reaction>
</comment>
<keyword evidence="1" id="KW-0444">Lipid biosynthesis</keyword>
<evidence type="ECO:0000313" key="4">
    <source>
        <dbReference type="Proteomes" id="UP001558713"/>
    </source>
</evidence>
<name>A0ABD0ZE67_CARAN</name>
<dbReference type="PANTHER" id="PTHR11011">
    <property type="entry name" value="MALE STERILITY PROTEIN 2-RELATED"/>
    <property type="match status" value="1"/>
</dbReference>